<name>A0ABQ6YWG9_9ENTE</name>
<protein>
    <recommendedName>
        <fullName evidence="1">Mga helix-turn-helix domain-containing protein</fullName>
    </recommendedName>
</protein>
<evidence type="ECO:0000259" key="1">
    <source>
        <dbReference type="Pfam" id="PF05043"/>
    </source>
</evidence>
<dbReference type="Pfam" id="PF05043">
    <property type="entry name" value="Mga"/>
    <property type="match status" value="1"/>
</dbReference>
<proteinExistence type="predicted"/>
<dbReference type="EMBL" id="MAEL01000057">
    <property type="protein sequence ID" value="KAF1301447.1"/>
    <property type="molecule type" value="Genomic_DNA"/>
</dbReference>
<evidence type="ECO:0000313" key="2">
    <source>
        <dbReference type="EMBL" id="KAF1301447.1"/>
    </source>
</evidence>
<sequence length="492" mass="58936">MFGLHKSIKLKRDILEVLDNATDYLSIKEIQELLEYPSFHSVKQACTELKELFQELFHPDEAQILIKVSGGIKIERHGNKTQRITEYLVTEDLIYTFLRTILLERTIDTDTFLEKHFISRSALYARIRRINQSLNPYELHITLSNQIRLKGEEYRIRSFSYIFLFITHRMIDQLPHITHKNTYLSMTKKIFGYLEIPLSENVLQSLAIFTFITQNGASKNTIHPHEKVLRYVRQFEYPEKPQFLTDWHTSDWEFYLYFLYLSNRLDFQYKDKLVLHNYYFFEHAAKDWVTCFETYFFHTTEQEKKKIYTAVNQQLLSIQTFPFNKEFFDNVKMISEDQTRLQFPELMERFELFWTELTQIQPLFASSFYTRQVSLLTVIQLMNFDFLKPSIKVYIYSDIGQLHQDYLTSRLMQMLTNYKFEFVSTPPEAALIISTVEYLEPVAITQQLLVIHSTLSPTDLIIIERTLQNIVETKKQSKWLKKLSHLLCFFYF</sequence>
<accession>A0ABQ6YWG9</accession>
<dbReference type="InterPro" id="IPR007737">
    <property type="entry name" value="Mga_HTH"/>
</dbReference>
<keyword evidence="3" id="KW-1185">Reference proteome</keyword>
<dbReference type="RefSeq" id="WP_161903227.1">
    <property type="nucleotide sequence ID" value="NZ_MAEL01000057.1"/>
</dbReference>
<gene>
    <name evidence="2" type="ORF">BAU17_05855</name>
</gene>
<comment type="caution">
    <text evidence="2">The sequence shown here is derived from an EMBL/GenBank/DDBJ whole genome shotgun (WGS) entry which is preliminary data.</text>
</comment>
<feature type="domain" description="Mga helix-turn-helix" evidence="1">
    <location>
        <begin position="81"/>
        <end position="162"/>
    </location>
</feature>
<reference evidence="2 3" key="1">
    <citation type="submission" date="2016-06" db="EMBL/GenBank/DDBJ databases">
        <title>Four novel species of enterococci isolated from chicken manure.</title>
        <authorList>
            <person name="Van Tyne D."/>
        </authorList>
    </citation>
    <scope>NUCLEOTIDE SEQUENCE [LARGE SCALE GENOMIC DNA]</scope>
    <source>
        <strain evidence="2 3">CU12B</strain>
    </source>
</reference>
<dbReference type="InterPro" id="IPR036388">
    <property type="entry name" value="WH-like_DNA-bd_sf"/>
</dbReference>
<organism evidence="2 3">
    <name type="scientific">Candidatus Enterococcus willemsii</name>
    <dbReference type="NCBI Taxonomy" id="1857215"/>
    <lineage>
        <taxon>Bacteria</taxon>
        <taxon>Bacillati</taxon>
        <taxon>Bacillota</taxon>
        <taxon>Bacilli</taxon>
        <taxon>Lactobacillales</taxon>
        <taxon>Enterococcaceae</taxon>
        <taxon>Enterococcus</taxon>
    </lineage>
</organism>
<dbReference type="Proteomes" id="UP000782705">
    <property type="component" value="Unassembled WGS sequence"/>
</dbReference>
<dbReference type="Gene3D" id="1.10.10.10">
    <property type="entry name" value="Winged helix-like DNA-binding domain superfamily/Winged helix DNA-binding domain"/>
    <property type="match status" value="1"/>
</dbReference>
<evidence type="ECO:0000313" key="3">
    <source>
        <dbReference type="Proteomes" id="UP000782705"/>
    </source>
</evidence>